<dbReference type="PANTHER" id="PTHR47062">
    <property type="match status" value="1"/>
</dbReference>
<comment type="similarity">
    <text evidence="2 3">Belongs to the small heat shock protein (HSP20) family.</text>
</comment>
<evidence type="ECO:0000313" key="6">
    <source>
        <dbReference type="Proteomes" id="UP000191988"/>
    </source>
</evidence>
<accession>A0A1S7S3U7</accession>
<evidence type="ECO:0000313" key="5">
    <source>
        <dbReference type="EMBL" id="CUX62023.1"/>
    </source>
</evidence>
<dbReference type="InterPro" id="IPR002068">
    <property type="entry name" value="A-crystallin/Hsp20_dom"/>
</dbReference>
<evidence type="ECO:0000259" key="4">
    <source>
        <dbReference type="PROSITE" id="PS01031"/>
    </source>
</evidence>
<protein>
    <submittedName>
        <fullName evidence="5">Small heat shock protein, Hsp20</fullName>
    </submittedName>
</protein>
<organism evidence="5 6">
    <name type="scientific">Agrobacterium tomkonis CFBP 6623</name>
    <dbReference type="NCBI Taxonomy" id="1183432"/>
    <lineage>
        <taxon>Bacteria</taxon>
        <taxon>Pseudomonadati</taxon>
        <taxon>Pseudomonadota</taxon>
        <taxon>Alphaproteobacteria</taxon>
        <taxon>Hyphomicrobiales</taxon>
        <taxon>Rhizobiaceae</taxon>
        <taxon>Rhizobium/Agrobacterium group</taxon>
        <taxon>Agrobacterium</taxon>
        <taxon>Agrobacterium tumefaciens complex</taxon>
    </lineage>
</organism>
<evidence type="ECO:0000256" key="1">
    <source>
        <dbReference type="ARBA" id="ARBA00023016"/>
    </source>
</evidence>
<sequence length="157" mass="17490">MATSYDFAPLFRSSVGFDRVFHLLENAQRARSISDWPPYDIVKTDDDTYRISIAVAGFTQDDLDITFQSNLLTVTGKKHEVSAVGYLHRGIAGRPFEHRFELADHVRVNGADLRKGLLSIELVREIPEALKPRKILIQSTPALTSAVPAQIEAQKAA</sequence>
<evidence type="ECO:0000256" key="2">
    <source>
        <dbReference type="PROSITE-ProRule" id="PRU00285"/>
    </source>
</evidence>
<gene>
    <name evidence="5" type="primary">hspAT</name>
    <name evidence="5" type="ORF">AGR3A_Lc190010</name>
</gene>
<proteinExistence type="inferred from homology"/>
<name>A0A1S7S3U7_9HYPH</name>
<dbReference type="InterPro" id="IPR037913">
    <property type="entry name" value="ACD_IbpA/B"/>
</dbReference>
<keyword evidence="6" id="KW-1185">Reference proteome</keyword>
<dbReference type="PANTHER" id="PTHR47062:SF1">
    <property type="entry name" value="SMALL HEAT SHOCK PROTEIN IBPA"/>
    <property type="match status" value="1"/>
</dbReference>
<dbReference type="Gene3D" id="2.60.40.790">
    <property type="match status" value="1"/>
</dbReference>
<dbReference type="RefSeq" id="WP_080843185.1">
    <property type="nucleotide sequence ID" value="NZ_LT009724.1"/>
</dbReference>
<dbReference type="CDD" id="cd06470">
    <property type="entry name" value="ACD_IbpA-B_like"/>
    <property type="match status" value="1"/>
</dbReference>
<keyword evidence="1 5" id="KW-0346">Stress response</keyword>
<reference evidence="6" key="1">
    <citation type="submission" date="2016-01" db="EMBL/GenBank/DDBJ databases">
        <authorList>
            <person name="Regsiter A."/>
            <person name="william w."/>
        </authorList>
    </citation>
    <scope>NUCLEOTIDE SEQUENCE [LARGE SCALE GENOMIC DNA]</scope>
    <source>
        <strain evidence="6">CFBP 6623</strain>
    </source>
</reference>
<dbReference type="InterPro" id="IPR008978">
    <property type="entry name" value="HSP20-like_chaperone"/>
</dbReference>
<dbReference type="EMBL" id="FBWK01000055">
    <property type="protein sequence ID" value="CUX62023.1"/>
    <property type="molecule type" value="Genomic_DNA"/>
</dbReference>
<dbReference type="AlphaFoldDB" id="A0A1S7S3U7"/>
<dbReference type="SUPFAM" id="SSF49764">
    <property type="entry name" value="HSP20-like chaperones"/>
    <property type="match status" value="1"/>
</dbReference>
<dbReference type="PROSITE" id="PS01031">
    <property type="entry name" value="SHSP"/>
    <property type="match status" value="1"/>
</dbReference>
<dbReference type="STRING" id="1183432.AGR3A_Lc190010"/>
<dbReference type="Proteomes" id="UP000191988">
    <property type="component" value="Unassembled WGS sequence"/>
</dbReference>
<evidence type="ECO:0000256" key="3">
    <source>
        <dbReference type="RuleBase" id="RU003616"/>
    </source>
</evidence>
<dbReference type="Pfam" id="PF00011">
    <property type="entry name" value="HSP20"/>
    <property type="match status" value="1"/>
</dbReference>
<feature type="domain" description="SHSP" evidence="4">
    <location>
        <begin position="30"/>
        <end position="140"/>
    </location>
</feature>